<protein>
    <submittedName>
        <fullName evidence="5">Alpha amylase, catalytic domain protein</fullName>
        <ecNumber evidence="5">3.2.1.10</ecNumber>
    </submittedName>
</protein>
<dbReference type="Gene3D" id="3.20.20.80">
    <property type="entry name" value="Glycosidases"/>
    <property type="match status" value="1"/>
</dbReference>
<dbReference type="NCBIfam" id="NF008183">
    <property type="entry name" value="PRK10933.1"/>
    <property type="match status" value="1"/>
</dbReference>
<dbReference type="InterPro" id="IPR032091">
    <property type="entry name" value="Malt_amylase-like_C"/>
</dbReference>
<dbReference type="AlphaFoldDB" id="E7FNA4"/>
<dbReference type="Gene3D" id="2.60.40.1180">
    <property type="entry name" value="Golgi alpha-mannosidase II"/>
    <property type="match status" value="1"/>
</dbReference>
<dbReference type="PANTHER" id="PTHR10357">
    <property type="entry name" value="ALPHA-AMYLASE FAMILY MEMBER"/>
    <property type="match status" value="1"/>
</dbReference>
<gene>
    <name evidence="5" type="primary">malL</name>
    <name evidence="5" type="ORF">HMPREF0542_10381</name>
</gene>
<dbReference type="FunFam" id="3.20.20.80:FF:000064">
    <property type="entry name" value="Oligo-1,6-glucosidase"/>
    <property type="match status" value="1"/>
</dbReference>
<dbReference type="PANTHER" id="PTHR10357:SF179">
    <property type="entry name" value="NEUTRAL AND BASIC AMINO ACID TRANSPORT PROTEIN RBAT"/>
    <property type="match status" value="1"/>
</dbReference>
<dbReference type="GO" id="GO:0004574">
    <property type="term" value="F:oligo-1,6-glucosidase activity"/>
    <property type="evidence" value="ECO:0007669"/>
    <property type="project" value="UniProtKB-EC"/>
</dbReference>
<proteinExistence type="inferred from homology"/>
<dbReference type="HOGENOM" id="CLU_006462_1_2_9"/>
<feature type="domain" description="Glycosyl hydrolase family 13 catalytic" evidence="4">
    <location>
        <begin position="14"/>
        <end position="404"/>
    </location>
</feature>
<dbReference type="FunFam" id="2.60.40.1180:FF:000007">
    <property type="entry name" value="Sucrose isomerase"/>
    <property type="match status" value="1"/>
</dbReference>
<keyword evidence="2 5" id="KW-0378">Hydrolase</keyword>
<dbReference type="CDD" id="cd11333">
    <property type="entry name" value="AmyAc_SI_OligoGlu_DGase"/>
    <property type="match status" value="1"/>
</dbReference>
<dbReference type="InterPro" id="IPR017853">
    <property type="entry name" value="GH"/>
</dbReference>
<dbReference type="Pfam" id="PF00128">
    <property type="entry name" value="Alpha-amylase"/>
    <property type="match status" value="1"/>
</dbReference>
<evidence type="ECO:0000313" key="5">
    <source>
        <dbReference type="EMBL" id="EFZ35503.1"/>
    </source>
</evidence>
<accession>E7FNA4</accession>
<comment type="similarity">
    <text evidence="1">Belongs to the glycosyl hydrolase 13 family.</text>
</comment>
<dbReference type="SUPFAM" id="SSF51011">
    <property type="entry name" value="Glycosyl hydrolase domain"/>
    <property type="match status" value="1"/>
</dbReference>
<dbReference type="InterPro" id="IPR006047">
    <property type="entry name" value="GH13_cat_dom"/>
</dbReference>
<evidence type="ECO:0000256" key="2">
    <source>
        <dbReference type="ARBA" id="ARBA00022801"/>
    </source>
</evidence>
<keyword evidence="3 5" id="KW-0326">Glycosidase</keyword>
<comment type="caution">
    <text evidence="5">The sequence shown here is derived from an EMBL/GenBank/DDBJ whole genome shotgun (WGS) entry which is preliminary data.</text>
</comment>
<dbReference type="Proteomes" id="UP000004099">
    <property type="component" value="Unassembled WGS sequence"/>
</dbReference>
<evidence type="ECO:0000256" key="1">
    <source>
        <dbReference type="ARBA" id="ARBA00008061"/>
    </source>
</evidence>
<dbReference type="GO" id="GO:0004556">
    <property type="term" value="F:alpha-amylase activity"/>
    <property type="evidence" value="ECO:0007669"/>
    <property type="project" value="TreeGrafter"/>
</dbReference>
<dbReference type="Gene3D" id="3.90.400.10">
    <property type="entry name" value="Oligo-1,6-glucosidase, Domain 2"/>
    <property type="match status" value="1"/>
</dbReference>
<dbReference type="EC" id="3.2.1.10" evidence="5"/>
<organism evidence="5 6">
    <name type="scientific">Ligilactobacillus ruminis ATCC 25644</name>
    <dbReference type="NCBI Taxonomy" id="525362"/>
    <lineage>
        <taxon>Bacteria</taxon>
        <taxon>Bacillati</taxon>
        <taxon>Bacillota</taxon>
        <taxon>Bacilli</taxon>
        <taxon>Lactobacillales</taxon>
        <taxon>Lactobacillaceae</taxon>
        <taxon>Ligilactobacillus</taxon>
    </lineage>
</organism>
<dbReference type="GO" id="GO:0009313">
    <property type="term" value="P:oligosaccharide catabolic process"/>
    <property type="evidence" value="ECO:0007669"/>
    <property type="project" value="TreeGrafter"/>
</dbReference>
<name>E7FNA4_9LACO</name>
<dbReference type="SMART" id="SM00642">
    <property type="entry name" value="Aamy"/>
    <property type="match status" value="1"/>
</dbReference>
<dbReference type="InterPro" id="IPR013780">
    <property type="entry name" value="Glyco_hydro_b"/>
</dbReference>
<evidence type="ECO:0000313" key="6">
    <source>
        <dbReference type="Proteomes" id="UP000004099"/>
    </source>
</evidence>
<dbReference type="Pfam" id="PF16657">
    <property type="entry name" value="Malt_amylase_C"/>
    <property type="match status" value="1"/>
</dbReference>
<dbReference type="EMBL" id="ACGS02000022">
    <property type="protein sequence ID" value="EFZ35503.1"/>
    <property type="molecule type" value="Genomic_DNA"/>
</dbReference>
<dbReference type="SUPFAM" id="SSF51445">
    <property type="entry name" value="(Trans)glycosidases"/>
    <property type="match status" value="1"/>
</dbReference>
<evidence type="ECO:0000256" key="3">
    <source>
        <dbReference type="ARBA" id="ARBA00023295"/>
    </source>
</evidence>
<dbReference type="InterPro" id="IPR045857">
    <property type="entry name" value="O16G_dom_2"/>
</dbReference>
<reference evidence="5 6" key="1">
    <citation type="submission" date="2011-01" db="EMBL/GenBank/DDBJ databases">
        <authorList>
            <person name="Muzny D."/>
            <person name="Qin X."/>
            <person name="Buhay C."/>
            <person name="Dugan-Rocha S."/>
            <person name="Ding Y."/>
            <person name="Chen G."/>
            <person name="Hawes A."/>
            <person name="Holder M."/>
            <person name="Jhangiani S."/>
            <person name="Johnson A."/>
            <person name="Khan Z."/>
            <person name="Li Z."/>
            <person name="Liu W."/>
            <person name="Liu X."/>
            <person name="Perez L."/>
            <person name="Shen H."/>
            <person name="Wang Q."/>
            <person name="Watt J."/>
            <person name="Xi L."/>
            <person name="Xin Y."/>
            <person name="Zhou J."/>
            <person name="Deng J."/>
            <person name="Jiang H."/>
            <person name="Liu Y."/>
            <person name="Qu J."/>
            <person name="Song X.-Z."/>
            <person name="Zhang L."/>
            <person name="Villasana D."/>
            <person name="Johnson A."/>
            <person name="Liu J."/>
            <person name="Liyanage D."/>
            <person name="Lorensuhewa L."/>
            <person name="Robinson T."/>
            <person name="Song A."/>
            <person name="Song B.-B."/>
            <person name="Dinh H."/>
            <person name="Thornton R."/>
            <person name="Coyle M."/>
            <person name="Francisco L."/>
            <person name="Jackson L."/>
            <person name="Javaid M."/>
            <person name="Korchina V."/>
            <person name="Kovar C."/>
            <person name="Mata R."/>
            <person name="Mathew T."/>
            <person name="Ngo R."/>
            <person name="Nguyen L."/>
            <person name="Nguyen N."/>
            <person name="Okwuonu G."/>
            <person name="Ongeri F."/>
            <person name="Pham C."/>
            <person name="Simmons D."/>
            <person name="Wilczek-Boney K."/>
            <person name="Hale W."/>
            <person name="Jakkamsetti A."/>
            <person name="Pham P."/>
            <person name="Ruth R."/>
            <person name="San Lucas F."/>
            <person name="Warren J."/>
            <person name="Zhang J."/>
            <person name="Zhao Z."/>
            <person name="Zhou C."/>
            <person name="Zhu D."/>
            <person name="Lee S."/>
            <person name="Bess C."/>
            <person name="Blankenburg K."/>
            <person name="Forbes L."/>
            <person name="Fu Q."/>
            <person name="Gubbala S."/>
            <person name="Hirani K."/>
            <person name="Jayaseelan J.C."/>
            <person name="Lara F."/>
            <person name="Munidasa M."/>
            <person name="Palculict T."/>
            <person name="Patil S."/>
            <person name="Pu L.-L."/>
            <person name="Saada N."/>
            <person name="Tang L."/>
            <person name="Weissenberger G."/>
            <person name="Zhu Y."/>
            <person name="Hemphill L."/>
            <person name="Shang Y."/>
            <person name="Youmans B."/>
            <person name="Ayvaz T."/>
            <person name="Ross M."/>
            <person name="Santibanez J."/>
            <person name="Aqrawi P."/>
            <person name="Gross S."/>
            <person name="Joshi V."/>
            <person name="Fowler G."/>
            <person name="Nazareth L."/>
            <person name="Reid J."/>
            <person name="Worley K."/>
            <person name="Petrosino J."/>
            <person name="Highlander S."/>
            <person name="Gibbs R."/>
        </authorList>
    </citation>
    <scope>NUCLEOTIDE SEQUENCE [LARGE SCALE GENOMIC DNA]</scope>
    <source>
        <strain evidence="5 6">ATCC 25644</strain>
    </source>
</reference>
<sequence length="556" mass="65022">MRMNSWKKEGIVYEIYVQSFNDSNNDGIGDIRGIIQKLDYLKGLGVNILWLTPIFESPLVDNGYDIADYRKINPQYGTMDDVDEMIEKAHEKGLKIVMDLVVNHTSDKHEWFEKSKQSRDNEYSDYYIWRDPKEDGSAPTNHGSAFGGSAWEYCPERKQYYLHLFAKEQPDLNWDNEQMRKAIYDTMHFWAEKGIDGFRMDSISFISKPKEFSDAPVVENKEYGAYYYGISNGRNIHKYLHEMYEQVLSKYDLITIGETPHTDVEEGEKYVDPSREELDMVFQFEHMHVDYGEYGRYSDVSFKLSDLRHDLDQWQKCLSWNSNYLGNHDQPRIVSRFGDDRKYREKSAEMLAMLIMFQRGTPFIYQGDEIGMTNVDFKSINEMRDLEAYNTYERFIKLGISKERALTMVNRKTRDNGRTPMQWNSKQNAGFSNAEPWIEANPNYKEINVEKDLENKDSIYRFYQKAIDLRKSNEILIDGAYALIAADDSDIIAFVRESGNQKILVICSFADKKIKFNNPFKGKGGKLLLSNYETAKPELNDVIYLQPYEGRAYIVG</sequence>
<evidence type="ECO:0000259" key="4">
    <source>
        <dbReference type="SMART" id="SM00642"/>
    </source>
</evidence>
<dbReference type="FunFam" id="3.90.400.10:FF:000002">
    <property type="entry name" value="Sucrose isomerase"/>
    <property type="match status" value="1"/>
</dbReference>